<dbReference type="PANTHER" id="PTHR10078">
    <property type="entry name" value="INTERLEUKIN-1 FAMILY MEMBER"/>
    <property type="match status" value="1"/>
</dbReference>
<evidence type="ECO:0000313" key="4">
    <source>
        <dbReference type="EMBL" id="KAG7471370.1"/>
    </source>
</evidence>
<dbReference type="GO" id="GO:0006955">
    <property type="term" value="P:immune response"/>
    <property type="evidence" value="ECO:0007669"/>
    <property type="project" value="InterPro"/>
</dbReference>
<keyword evidence="3" id="KW-0964">Secreted</keyword>
<dbReference type="PANTHER" id="PTHR10078:SF35">
    <property type="entry name" value="INTERLEUKIN-18"/>
    <property type="match status" value="1"/>
</dbReference>
<dbReference type="GO" id="GO:0010628">
    <property type="term" value="P:positive regulation of gene expression"/>
    <property type="evidence" value="ECO:0007669"/>
    <property type="project" value="TreeGrafter"/>
</dbReference>
<organism evidence="4 5">
    <name type="scientific">Megalops atlanticus</name>
    <name type="common">Tarpon</name>
    <name type="synonym">Clupea gigantea</name>
    <dbReference type="NCBI Taxonomy" id="7932"/>
    <lineage>
        <taxon>Eukaryota</taxon>
        <taxon>Metazoa</taxon>
        <taxon>Chordata</taxon>
        <taxon>Craniata</taxon>
        <taxon>Vertebrata</taxon>
        <taxon>Euteleostomi</taxon>
        <taxon>Actinopterygii</taxon>
        <taxon>Neopterygii</taxon>
        <taxon>Teleostei</taxon>
        <taxon>Elopiformes</taxon>
        <taxon>Megalopidae</taxon>
        <taxon>Megalops</taxon>
    </lineage>
</organism>
<comment type="subcellular location">
    <subcellularLocation>
        <location evidence="1">Secreted</location>
    </subcellularLocation>
</comment>
<name>A0A9D3Q3K0_MEGAT</name>
<evidence type="ECO:0008006" key="6">
    <source>
        <dbReference type="Google" id="ProtNLM"/>
    </source>
</evidence>
<dbReference type="Proteomes" id="UP001046870">
    <property type="component" value="Chromosome 9"/>
</dbReference>
<dbReference type="GO" id="GO:0005125">
    <property type="term" value="F:cytokine activity"/>
    <property type="evidence" value="ECO:0007669"/>
    <property type="project" value="InterPro"/>
</dbReference>
<evidence type="ECO:0000256" key="2">
    <source>
        <dbReference type="ARBA" id="ARBA00010448"/>
    </source>
</evidence>
<keyword evidence="5" id="KW-1185">Reference proteome</keyword>
<dbReference type="SUPFAM" id="SSF50353">
    <property type="entry name" value="Cytokine"/>
    <property type="match status" value="1"/>
</dbReference>
<dbReference type="GO" id="GO:0019221">
    <property type="term" value="P:cytokine-mediated signaling pathway"/>
    <property type="evidence" value="ECO:0007669"/>
    <property type="project" value="TreeGrafter"/>
</dbReference>
<reference evidence="4" key="1">
    <citation type="submission" date="2021-01" db="EMBL/GenBank/DDBJ databases">
        <authorList>
            <person name="Zahm M."/>
            <person name="Roques C."/>
            <person name="Cabau C."/>
            <person name="Klopp C."/>
            <person name="Donnadieu C."/>
            <person name="Jouanno E."/>
            <person name="Lampietro C."/>
            <person name="Louis A."/>
            <person name="Herpin A."/>
            <person name="Echchiki A."/>
            <person name="Berthelot C."/>
            <person name="Parey E."/>
            <person name="Roest-Crollius H."/>
            <person name="Braasch I."/>
            <person name="Postlethwait J."/>
            <person name="Bobe J."/>
            <person name="Montfort J."/>
            <person name="Bouchez O."/>
            <person name="Begum T."/>
            <person name="Mejri S."/>
            <person name="Adams A."/>
            <person name="Chen W.-J."/>
            <person name="Guiguen Y."/>
        </authorList>
    </citation>
    <scope>NUCLEOTIDE SEQUENCE</scope>
    <source>
        <strain evidence="4">YG-15Mar2019-1</strain>
        <tissue evidence="4">Brain</tissue>
    </source>
</reference>
<evidence type="ECO:0000256" key="1">
    <source>
        <dbReference type="ARBA" id="ARBA00004613"/>
    </source>
</evidence>
<dbReference type="Gene3D" id="2.80.10.50">
    <property type="match status" value="1"/>
</dbReference>
<proteinExistence type="inferred from homology"/>
<accession>A0A9D3Q3K0</accession>
<dbReference type="OrthoDB" id="8535973at2759"/>
<dbReference type="GO" id="GO:0071222">
    <property type="term" value="P:cellular response to lipopolysaccharide"/>
    <property type="evidence" value="ECO:0007669"/>
    <property type="project" value="TreeGrafter"/>
</dbReference>
<comment type="caution">
    <text evidence="4">The sequence shown here is derived from an EMBL/GenBank/DDBJ whole genome shotgun (WGS) entry which is preliminary data.</text>
</comment>
<gene>
    <name evidence="4" type="ORF">MATL_G00123890</name>
</gene>
<evidence type="ECO:0000256" key="3">
    <source>
        <dbReference type="ARBA" id="ARBA00022525"/>
    </source>
</evidence>
<dbReference type="CDD" id="cd23298">
    <property type="entry name" value="beta-trefoil_IL18"/>
    <property type="match status" value="1"/>
</dbReference>
<dbReference type="InterPro" id="IPR008996">
    <property type="entry name" value="IL1/FGF"/>
</dbReference>
<dbReference type="InterPro" id="IPR000975">
    <property type="entry name" value="IL-1_fam"/>
</dbReference>
<dbReference type="Pfam" id="PF00340">
    <property type="entry name" value="IL1"/>
    <property type="match status" value="1"/>
</dbReference>
<protein>
    <recommendedName>
        <fullName evidence="6">Interleukin-18</fullName>
    </recommendedName>
</protein>
<dbReference type="AlphaFoldDB" id="A0A9D3Q3K0"/>
<evidence type="ECO:0000313" key="5">
    <source>
        <dbReference type="Proteomes" id="UP001046870"/>
    </source>
</evidence>
<dbReference type="GO" id="GO:0006954">
    <property type="term" value="P:inflammatory response"/>
    <property type="evidence" value="ECO:0007669"/>
    <property type="project" value="InterPro"/>
</dbReference>
<dbReference type="EMBL" id="JAFDVH010000009">
    <property type="protein sequence ID" value="KAG7471370.1"/>
    <property type="molecule type" value="Genomic_DNA"/>
</dbReference>
<sequence length="208" mass="24315">MKVVYRVFKGPDEEASMSADCRCVKVAHVTEDEIFFQVEDEDLDTDGFKRSHKCLIKMIQNKDQQFLVVDKELLKFERRNQEQCRSDDCHFKIFPYMNSNPFGRLGQPVILTVSDGRDSRVLCCREEGSGRGIYAKIQDPPDNIEESSHEAIFFLQAMKERCGGYRVESSLWRQWFLTFKAENQYLVKLVLRKVEDDMVDEGLHLLDL</sequence>
<comment type="similarity">
    <text evidence="2">Belongs to the IL-1 family.</text>
</comment>
<dbReference type="GO" id="GO:0005615">
    <property type="term" value="C:extracellular space"/>
    <property type="evidence" value="ECO:0007669"/>
    <property type="project" value="InterPro"/>
</dbReference>